<keyword evidence="1" id="KW-1133">Transmembrane helix</keyword>
<dbReference type="Proteomes" id="UP000230970">
    <property type="component" value="Unassembled WGS sequence"/>
</dbReference>
<gene>
    <name evidence="2" type="ORF">COY34_03470</name>
</gene>
<proteinExistence type="predicted"/>
<evidence type="ECO:0000256" key="1">
    <source>
        <dbReference type="SAM" id="Phobius"/>
    </source>
</evidence>
<dbReference type="EMBL" id="PFNJ01000084">
    <property type="protein sequence ID" value="PIZ42105.1"/>
    <property type="molecule type" value="Genomic_DNA"/>
</dbReference>
<evidence type="ECO:0008006" key="4">
    <source>
        <dbReference type="Google" id="ProtNLM"/>
    </source>
</evidence>
<comment type="caution">
    <text evidence="2">The sequence shown here is derived from an EMBL/GenBank/DDBJ whole genome shotgun (WGS) entry which is preliminary data.</text>
</comment>
<sequence>MVEFDRLRPKNGKQKSKKKIYAVLIGIVPIVLLLLAGGYFLLFLPAQKVYLSSQVTIQHLKAAKQAFDTQNFEMLSEEIRASQDSLDQTKRDYQYFQFLHSIPWIKTYFQDGEHLLNAGNHGLIGAQILAEGIKPFSDILGFEKTQAEEMMTAEEKLAYIVGIMPQIVTSVNGAQQELKIVKDELSIISPDRYPDKMFGYELKSNIQSAKDLVDRVDKIVNDLLPFLDILPKALGQPDPKNYLILFQNDKELRPTGGFITAYALTTFEKGRFKVTKSEDIYNIDYDQSYLSVPEPIKQYLVPVFYMRDTNFSPDFKKSMDDFAVYYEKSNLPGIDGIIALDTEFVRSFLEVLGPMYLAKYDETFEASNVVYELELYAEKILSGTTRKDLLGELMMSMIEKVFETKKEQWKSLINQGIREAQEKHVLFYMKDLQMQSLVEKFNFAGRIVEFEGDYLHISDANLGGLKSDMYVERKADLKTSVSEDGTITNELTITYTNTGSYDGWLNAPTRDYVRIYVPQGSKLISSEGGLRTVGVFEDLGKTVFDNFTQTYPVGLGKPNSQVIKFVYEVPFKLKKSGLLAQKEYKLLIQKQAGLIGPEYNIDFNGEIRNLKLETDQELSFKITP</sequence>
<protein>
    <recommendedName>
        <fullName evidence="4">DUF4012 domain-containing protein</fullName>
    </recommendedName>
</protein>
<keyword evidence="1" id="KW-0472">Membrane</keyword>
<feature type="transmembrane region" description="Helical" evidence="1">
    <location>
        <begin position="20"/>
        <end position="44"/>
    </location>
</feature>
<dbReference type="Pfam" id="PF13196">
    <property type="entry name" value="DUF4012"/>
    <property type="match status" value="1"/>
</dbReference>
<evidence type="ECO:0000313" key="2">
    <source>
        <dbReference type="EMBL" id="PIZ42105.1"/>
    </source>
</evidence>
<accession>A0A2M7TAT3</accession>
<organism evidence="2 3">
    <name type="scientific">candidate division WWE3 bacterium CG_4_10_14_0_2_um_filter_42_8</name>
    <dbReference type="NCBI Taxonomy" id="1975074"/>
    <lineage>
        <taxon>Bacteria</taxon>
        <taxon>Katanobacteria</taxon>
    </lineage>
</organism>
<keyword evidence="1" id="KW-0812">Transmembrane</keyword>
<dbReference type="AlphaFoldDB" id="A0A2M7TAT3"/>
<dbReference type="InterPro" id="IPR025101">
    <property type="entry name" value="DUF4012"/>
</dbReference>
<reference evidence="3" key="1">
    <citation type="submission" date="2017-09" db="EMBL/GenBank/DDBJ databases">
        <title>Depth-based differentiation of microbial function through sediment-hosted aquifers and enrichment of novel symbionts in the deep terrestrial subsurface.</title>
        <authorList>
            <person name="Probst A.J."/>
            <person name="Ladd B."/>
            <person name="Jarett J.K."/>
            <person name="Geller-Mcgrath D.E."/>
            <person name="Sieber C.M.K."/>
            <person name="Emerson J.B."/>
            <person name="Anantharaman K."/>
            <person name="Thomas B.C."/>
            <person name="Malmstrom R."/>
            <person name="Stieglmeier M."/>
            <person name="Klingl A."/>
            <person name="Woyke T."/>
            <person name="Ryan C.M."/>
            <person name="Banfield J.F."/>
        </authorList>
    </citation>
    <scope>NUCLEOTIDE SEQUENCE [LARGE SCALE GENOMIC DNA]</scope>
</reference>
<evidence type="ECO:0000313" key="3">
    <source>
        <dbReference type="Proteomes" id="UP000230970"/>
    </source>
</evidence>
<name>A0A2M7TAT3_UNCKA</name>